<protein>
    <submittedName>
        <fullName evidence="5">Biotin/lipoyl-binding protein</fullName>
    </submittedName>
</protein>
<feature type="coiled-coil region" evidence="1">
    <location>
        <begin position="111"/>
        <end position="174"/>
    </location>
</feature>
<dbReference type="RefSeq" id="WP_116043107.1">
    <property type="nucleotide sequence ID" value="NZ_QUBQ01000001.1"/>
</dbReference>
<evidence type="ECO:0000313" key="5">
    <source>
        <dbReference type="EMBL" id="REK76278.1"/>
    </source>
</evidence>
<keyword evidence="6" id="KW-1185">Reference proteome</keyword>
<dbReference type="InterPro" id="IPR058647">
    <property type="entry name" value="BSH_CzcB-like"/>
</dbReference>
<dbReference type="Pfam" id="PF25967">
    <property type="entry name" value="RND-MFP_C"/>
    <property type="match status" value="1"/>
</dbReference>
<evidence type="ECO:0000259" key="4">
    <source>
        <dbReference type="Pfam" id="PF25973"/>
    </source>
</evidence>
<comment type="caution">
    <text evidence="5">The sequence shown here is derived from an EMBL/GenBank/DDBJ whole genome shotgun (WGS) entry which is preliminary data.</text>
</comment>
<dbReference type="SUPFAM" id="SSF111369">
    <property type="entry name" value="HlyD-like secretion proteins"/>
    <property type="match status" value="1"/>
</dbReference>
<dbReference type="GO" id="GO:1990281">
    <property type="term" value="C:efflux pump complex"/>
    <property type="evidence" value="ECO:0007669"/>
    <property type="project" value="TreeGrafter"/>
</dbReference>
<dbReference type="Gene3D" id="2.40.420.20">
    <property type="match status" value="1"/>
</dbReference>
<dbReference type="PROSITE" id="PS51257">
    <property type="entry name" value="PROKAR_LIPOPROTEIN"/>
    <property type="match status" value="1"/>
</dbReference>
<gene>
    <name evidence="5" type="ORF">DX130_04300</name>
</gene>
<dbReference type="Pfam" id="PF25973">
    <property type="entry name" value="BSH_CzcB"/>
    <property type="match status" value="1"/>
</dbReference>
<keyword evidence="1" id="KW-0175">Coiled coil</keyword>
<dbReference type="AlphaFoldDB" id="A0A371PJ85"/>
<evidence type="ECO:0000256" key="1">
    <source>
        <dbReference type="SAM" id="Coils"/>
    </source>
</evidence>
<dbReference type="InterPro" id="IPR058627">
    <property type="entry name" value="MdtA-like_C"/>
</dbReference>
<reference evidence="5 6" key="1">
    <citation type="submission" date="2018-08" db="EMBL/GenBank/DDBJ databases">
        <title>Paenibacillus sp. M4BSY-1, whole genome shotgun sequence.</title>
        <authorList>
            <person name="Tuo L."/>
        </authorList>
    </citation>
    <scope>NUCLEOTIDE SEQUENCE [LARGE SCALE GENOMIC DNA]</scope>
    <source>
        <strain evidence="5 6">M4BSY-1</strain>
    </source>
</reference>
<evidence type="ECO:0000313" key="6">
    <source>
        <dbReference type="Proteomes" id="UP000261905"/>
    </source>
</evidence>
<dbReference type="PANTHER" id="PTHR30469:SF33">
    <property type="entry name" value="SLR1207 PROTEIN"/>
    <property type="match status" value="1"/>
</dbReference>
<evidence type="ECO:0000259" key="3">
    <source>
        <dbReference type="Pfam" id="PF25967"/>
    </source>
</evidence>
<dbReference type="EMBL" id="QUBQ01000001">
    <property type="protein sequence ID" value="REK76278.1"/>
    <property type="molecule type" value="Genomic_DNA"/>
</dbReference>
<dbReference type="OrthoDB" id="9765657at2"/>
<feature type="domain" description="Multidrug resistance protein MdtA-like C-terminal permuted SH3" evidence="3">
    <location>
        <begin position="304"/>
        <end position="358"/>
    </location>
</feature>
<name>A0A371PJ85_9BACL</name>
<accession>A0A371PJ85</accession>
<feature type="domain" description="CzcB-like barrel-sandwich hybrid" evidence="4">
    <location>
        <begin position="89"/>
        <end position="203"/>
    </location>
</feature>
<dbReference type="Proteomes" id="UP000261905">
    <property type="component" value="Unassembled WGS sequence"/>
</dbReference>
<proteinExistence type="predicted"/>
<organism evidence="5 6">
    <name type="scientific">Paenibacillus paeoniae</name>
    <dbReference type="NCBI Taxonomy" id="2292705"/>
    <lineage>
        <taxon>Bacteria</taxon>
        <taxon>Bacillati</taxon>
        <taxon>Bacillota</taxon>
        <taxon>Bacilli</taxon>
        <taxon>Bacillales</taxon>
        <taxon>Paenibacillaceae</taxon>
        <taxon>Paenibacillus</taxon>
    </lineage>
</organism>
<sequence>MSMKWWTGSLFKRSLIVAMSTTIVFTSGCSLLPKEKEEEVLPEIMPAQISKKPEHEVTTTTLVQGVPLTGKLISMEEETLYFTLGEKHIKEVHVKTGDKVTAGDIIAVLDVEQLEKQLRNDRLAFRRDENDMKQTLRDRDTMEPLEFEEKQILFEEKRQKLVDLEEEIAKATVVAPFSGTIVSLNVQKGDTVKAYDPIAIVADTSLITPASKLTKTEMEKVSVGMEVEITITGVGKLKGKVKQLPVKSSEQNNGGGGFPGGGGNGENKPERPEDFMLLDIPELPSGLNRGTPVAINVITKRTENAVVIPPSTLRMIGPRTYVQVVDDNGKREVDVEVGQQTAQYIEILQGLKPGQKVVGK</sequence>
<evidence type="ECO:0000256" key="2">
    <source>
        <dbReference type="SAM" id="MobiDB-lite"/>
    </source>
</evidence>
<feature type="region of interest" description="Disordered" evidence="2">
    <location>
        <begin position="242"/>
        <end position="272"/>
    </location>
</feature>
<dbReference type="Gene3D" id="2.40.50.100">
    <property type="match status" value="2"/>
</dbReference>
<dbReference type="GO" id="GO:0015562">
    <property type="term" value="F:efflux transmembrane transporter activity"/>
    <property type="evidence" value="ECO:0007669"/>
    <property type="project" value="TreeGrafter"/>
</dbReference>
<dbReference type="PANTHER" id="PTHR30469">
    <property type="entry name" value="MULTIDRUG RESISTANCE PROTEIN MDTA"/>
    <property type="match status" value="1"/>
</dbReference>
<feature type="compositionally biased region" description="Gly residues" evidence="2">
    <location>
        <begin position="253"/>
        <end position="265"/>
    </location>
</feature>